<evidence type="ECO:0000313" key="3">
    <source>
        <dbReference type="Proteomes" id="UP000027195"/>
    </source>
</evidence>
<feature type="compositionally biased region" description="Polar residues" evidence="1">
    <location>
        <begin position="305"/>
        <end position="319"/>
    </location>
</feature>
<dbReference type="AlphaFoldDB" id="A0A067MN02"/>
<keyword evidence="3" id="KW-1185">Reference proteome</keyword>
<dbReference type="HOGENOM" id="CLU_509942_0_0_1"/>
<reference evidence="3" key="1">
    <citation type="journal article" date="2014" name="Proc. Natl. Acad. Sci. U.S.A.">
        <title>Extensive sampling of basidiomycete genomes demonstrates inadequacy of the white-rot/brown-rot paradigm for wood decay fungi.</title>
        <authorList>
            <person name="Riley R."/>
            <person name="Salamov A.A."/>
            <person name="Brown D.W."/>
            <person name="Nagy L.G."/>
            <person name="Floudas D."/>
            <person name="Held B.W."/>
            <person name="Levasseur A."/>
            <person name="Lombard V."/>
            <person name="Morin E."/>
            <person name="Otillar R."/>
            <person name="Lindquist E.A."/>
            <person name="Sun H."/>
            <person name="LaButti K.M."/>
            <person name="Schmutz J."/>
            <person name="Jabbour D."/>
            <person name="Luo H."/>
            <person name="Baker S.E."/>
            <person name="Pisabarro A.G."/>
            <person name="Walton J.D."/>
            <person name="Blanchette R.A."/>
            <person name="Henrissat B."/>
            <person name="Martin F."/>
            <person name="Cullen D."/>
            <person name="Hibbett D.S."/>
            <person name="Grigoriev I.V."/>
        </authorList>
    </citation>
    <scope>NUCLEOTIDE SEQUENCE [LARGE SCALE GENOMIC DNA]</scope>
    <source>
        <strain evidence="3">FD-172 SS1</strain>
    </source>
</reference>
<feature type="region of interest" description="Disordered" evidence="1">
    <location>
        <begin position="296"/>
        <end position="333"/>
    </location>
</feature>
<feature type="region of interest" description="Disordered" evidence="1">
    <location>
        <begin position="1"/>
        <end position="91"/>
    </location>
</feature>
<gene>
    <name evidence="2" type="ORF">BOTBODRAFT_53567</name>
</gene>
<protein>
    <submittedName>
        <fullName evidence="2">Uncharacterized protein</fullName>
    </submittedName>
</protein>
<feature type="compositionally biased region" description="Acidic residues" evidence="1">
    <location>
        <begin position="126"/>
        <end position="148"/>
    </location>
</feature>
<proteinExistence type="predicted"/>
<accession>A0A067MN02</accession>
<evidence type="ECO:0000256" key="1">
    <source>
        <dbReference type="SAM" id="MobiDB-lite"/>
    </source>
</evidence>
<feature type="compositionally biased region" description="Low complexity" evidence="1">
    <location>
        <begin position="149"/>
        <end position="176"/>
    </location>
</feature>
<feature type="compositionally biased region" description="Basic residues" evidence="1">
    <location>
        <begin position="1"/>
        <end position="11"/>
    </location>
</feature>
<name>A0A067MN02_BOTB1</name>
<dbReference type="EMBL" id="KL198025">
    <property type="protein sequence ID" value="KDQ16904.1"/>
    <property type="molecule type" value="Genomic_DNA"/>
</dbReference>
<organism evidence="2 3">
    <name type="scientific">Botryobasidium botryosum (strain FD-172 SS1)</name>
    <dbReference type="NCBI Taxonomy" id="930990"/>
    <lineage>
        <taxon>Eukaryota</taxon>
        <taxon>Fungi</taxon>
        <taxon>Dikarya</taxon>
        <taxon>Basidiomycota</taxon>
        <taxon>Agaricomycotina</taxon>
        <taxon>Agaricomycetes</taxon>
        <taxon>Cantharellales</taxon>
        <taxon>Botryobasidiaceae</taxon>
        <taxon>Botryobasidium</taxon>
    </lineage>
</organism>
<dbReference type="OrthoDB" id="3060125at2759"/>
<dbReference type="Proteomes" id="UP000027195">
    <property type="component" value="Unassembled WGS sequence"/>
</dbReference>
<dbReference type="InParanoid" id="A0A067MN02"/>
<evidence type="ECO:0000313" key="2">
    <source>
        <dbReference type="EMBL" id="KDQ16904.1"/>
    </source>
</evidence>
<feature type="region of interest" description="Disordered" evidence="1">
    <location>
        <begin position="118"/>
        <end position="176"/>
    </location>
</feature>
<sequence>MGTMRNKRAHEAHRPSLQLPLPTPEQTTDTTDAAPVEKPTRGCAPKAPPVAPTRRSGRTRGMSTSDAAPRPIAARPSESNTRRAPSVIAAQDLEHKSVEELHVDAVMVAVQDVVSNESMGGSVASADEEEYEELDIEDAESSSDDESEAPQCATAGKKAAAPKPSQPKGRKQSSQAKAAALQVEYTPSVTSVLFKYPYSEDQVSYSQMLLDIENVEWAVVWPRLIEHMPWNSMHITLGYQILPIGSPHRKQWLTLIDESDWKMLIQSLRNTIRSERAKHGGGKDLEIVLQNRVANMGSKKGGKNTGPTNLKPQAPSCSASVGDADTNADTQNDRNTQISLMLITIHRRHACQRAQCKNRPCHVLPNGEHHKFNNAELKYWAGKLCHLDATGLQPSPLTISTLQDLVTHSTAGFTSTTKPADYPLITDWLNEIDKDTEDRNRDGRNFAQFVPTFHDLELFRLNELGDIAVSDLQSVAPGKFSFGIASAILRFAKADLITLQTAGN</sequence>